<comment type="subcellular location">
    <subcellularLocation>
        <location evidence="1 9">Cell membrane</location>
        <topology evidence="1 9">Multi-pass membrane protein</topology>
    </subcellularLocation>
</comment>
<dbReference type="GO" id="GO:0006605">
    <property type="term" value="P:protein targeting"/>
    <property type="evidence" value="ECO:0007669"/>
    <property type="project" value="UniProtKB-UniRule"/>
</dbReference>
<dbReference type="SUPFAM" id="SSF82866">
    <property type="entry name" value="Multidrug efflux transporter AcrB transmembrane domain"/>
    <property type="match status" value="1"/>
</dbReference>
<dbReference type="HAMAP" id="MF_01464_B">
    <property type="entry name" value="SecF_B"/>
    <property type="match status" value="1"/>
</dbReference>
<name>A0A0S4XMR3_9BACT</name>
<dbReference type="EMBL" id="FAXN01000022">
    <property type="protein sequence ID" value="CUV65256.1"/>
    <property type="molecule type" value="Genomic_DNA"/>
</dbReference>
<dbReference type="GO" id="GO:0005886">
    <property type="term" value="C:plasma membrane"/>
    <property type="evidence" value="ECO:0007669"/>
    <property type="project" value="UniProtKB-SubCell"/>
</dbReference>
<evidence type="ECO:0000256" key="1">
    <source>
        <dbReference type="ARBA" id="ARBA00004651"/>
    </source>
</evidence>
<comment type="subunit">
    <text evidence="9">Forms a complex with SecD. Part of the essential Sec protein translocation apparatus which comprises SecA, SecYEG and auxiliary proteins SecDF. Other proteins may also be involved.</text>
</comment>
<dbReference type="InterPro" id="IPR048634">
    <property type="entry name" value="SecD_SecF_C"/>
</dbReference>
<dbReference type="PRINTS" id="PR01755">
    <property type="entry name" value="SECFTRNLCASE"/>
</dbReference>
<dbReference type="Pfam" id="PF02355">
    <property type="entry name" value="SecD_SecF_C"/>
    <property type="match status" value="1"/>
</dbReference>
<dbReference type="Gene3D" id="1.20.1640.10">
    <property type="entry name" value="Multidrug efflux transporter AcrB transmembrane domain"/>
    <property type="match status" value="1"/>
</dbReference>
<dbReference type="GO" id="GO:0065002">
    <property type="term" value="P:intracellular protein transmembrane transport"/>
    <property type="evidence" value="ECO:0007669"/>
    <property type="project" value="UniProtKB-UniRule"/>
</dbReference>
<dbReference type="InterPro" id="IPR005665">
    <property type="entry name" value="SecF_bac"/>
</dbReference>
<accession>A0A0S4XMR3</accession>
<evidence type="ECO:0000256" key="7">
    <source>
        <dbReference type="ARBA" id="ARBA00023010"/>
    </source>
</evidence>
<keyword evidence="4 9" id="KW-0812">Transmembrane</keyword>
<dbReference type="InterPro" id="IPR055344">
    <property type="entry name" value="SecD_SecF_C_bact"/>
</dbReference>
<keyword evidence="3 9" id="KW-1003">Cell membrane</keyword>
<protein>
    <recommendedName>
        <fullName evidence="9">Protein-export membrane protein SecF</fullName>
    </recommendedName>
</protein>
<keyword evidence="7 9" id="KW-0811">Translocation</keyword>
<feature type="transmembrane region" description="Helical" evidence="9">
    <location>
        <begin position="190"/>
        <end position="209"/>
    </location>
</feature>
<dbReference type="PANTHER" id="PTHR30081">
    <property type="entry name" value="PROTEIN-EXPORT MEMBRANE PROTEIN SEC"/>
    <property type="match status" value="1"/>
</dbReference>
<comment type="similarity">
    <text evidence="9">Belongs to the SecD/SecF family. SecF subfamily.</text>
</comment>
<keyword evidence="8 9" id="KW-0472">Membrane</keyword>
<gene>
    <name evidence="9 11" type="primary">secF</name>
    <name evidence="11" type="ORF">BN3087_230009</name>
</gene>
<sequence length="323" mass="35920">MEFFKSHKVYNILDKGKVFFALSIIAFFAAIILIFTKGLSFGIDFAGGTVVQVKYEGAAPIEDIRSRLSKNELFSKATVTPFGSTGEVVIKSPATSSNIQNDTSDVVKKLLDGSGKFEIRKVDMVGPKVGDELRTKGMTAFLLALGVILLSVTVRYEFRFAIAGVVALLHDIIITIGAISLFEIDVNLETIAAILTILGYSIHDTIIVFDRVREYVQESKETDFKQIINEAVSRTLARTMLTSLVVFFVILMLYIFGGDIMHGFSFPMLVGVLIGSYSSVFVAAQFVIWTGFDVKKYRAKIAEKQKREKEKDKLRAMYEQGRV</sequence>
<keyword evidence="6 9" id="KW-1133">Transmembrane helix</keyword>
<evidence type="ECO:0000256" key="8">
    <source>
        <dbReference type="ARBA" id="ARBA00023136"/>
    </source>
</evidence>
<feature type="transmembrane region" description="Helical" evidence="9">
    <location>
        <begin position="235"/>
        <end position="256"/>
    </location>
</feature>
<evidence type="ECO:0000256" key="6">
    <source>
        <dbReference type="ARBA" id="ARBA00022989"/>
    </source>
</evidence>
<evidence type="ECO:0000256" key="9">
    <source>
        <dbReference type="HAMAP-Rule" id="MF_01464"/>
    </source>
</evidence>
<dbReference type="InterPro" id="IPR022813">
    <property type="entry name" value="SecD/SecF_arch_bac"/>
</dbReference>
<evidence type="ECO:0000259" key="10">
    <source>
        <dbReference type="Pfam" id="PF02355"/>
    </source>
</evidence>
<dbReference type="NCBIfam" id="TIGR00966">
    <property type="entry name" value="transloc_SecF"/>
    <property type="match status" value="1"/>
</dbReference>
<dbReference type="Pfam" id="PF07549">
    <property type="entry name" value="Sec_GG"/>
    <property type="match status" value="1"/>
</dbReference>
<evidence type="ECO:0000256" key="3">
    <source>
        <dbReference type="ARBA" id="ARBA00022475"/>
    </source>
</evidence>
<feature type="transmembrane region" description="Helical" evidence="9">
    <location>
        <begin position="137"/>
        <end position="154"/>
    </location>
</feature>
<dbReference type="InterPro" id="IPR022645">
    <property type="entry name" value="SecD/SecF_bac"/>
</dbReference>
<dbReference type="NCBIfam" id="TIGR00916">
    <property type="entry name" value="2A0604s01"/>
    <property type="match status" value="1"/>
</dbReference>
<dbReference type="AlphaFoldDB" id="A0A0S4XMR3"/>
<evidence type="ECO:0000256" key="2">
    <source>
        <dbReference type="ARBA" id="ARBA00022448"/>
    </source>
</evidence>
<keyword evidence="2 9" id="KW-0813">Transport</keyword>
<evidence type="ECO:0000313" key="11">
    <source>
        <dbReference type="EMBL" id="CUV65256.1"/>
    </source>
</evidence>
<proteinExistence type="inferred from homology"/>
<reference evidence="11" key="1">
    <citation type="submission" date="2015-11" db="EMBL/GenBank/DDBJ databases">
        <authorList>
            <person name="Zhang Y."/>
            <person name="Guo Z."/>
        </authorList>
    </citation>
    <scope>NUCLEOTIDE SEQUENCE</scope>
    <source>
        <strain evidence="11">BN30871</strain>
    </source>
</reference>
<keyword evidence="5 9" id="KW-0653">Protein transport</keyword>
<feature type="domain" description="Protein export membrane protein SecD/SecF C-terminal" evidence="10">
    <location>
        <begin position="108"/>
        <end position="290"/>
    </location>
</feature>
<feature type="transmembrane region" description="Helical" evidence="9">
    <location>
        <begin position="18"/>
        <end position="36"/>
    </location>
</feature>
<dbReference type="InterPro" id="IPR022646">
    <property type="entry name" value="SecD/SecF_CS"/>
</dbReference>
<dbReference type="GO" id="GO:0015450">
    <property type="term" value="F:protein-transporting ATPase activity"/>
    <property type="evidence" value="ECO:0007669"/>
    <property type="project" value="InterPro"/>
</dbReference>
<evidence type="ECO:0000256" key="4">
    <source>
        <dbReference type="ARBA" id="ARBA00022692"/>
    </source>
</evidence>
<dbReference type="GO" id="GO:0043952">
    <property type="term" value="P:protein transport by the Sec complex"/>
    <property type="evidence" value="ECO:0007669"/>
    <property type="project" value="UniProtKB-UniRule"/>
</dbReference>
<feature type="transmembrane region" description="Helical" evidence="9">
    <location>
        <begin position="268"/>
        <end position="292"/>
    </location>
</feature>
<dbReference type="PANTHER" id="PTHR30081:SF8">
    <property type="entry name" value="PROTEIN TRANSLOCASE SUBUNIT SECF"/>
    <property type="match status" value="1"/>
</dbReference>
<organism evidence="11">
    <name type="scientific">Sulfurovum sp. enrichment culture clone C5</name>
    <dbReference type="NCBI Taxonomy" id="497650"/>
    <lineage>
        <taxon>Bacteria</taxon>
        <taxon>Pseudomonadati</taxon>
        <taxon>Campylobacterota</taxon>
        <taxon>Epsilonproteobacteria</taxon>
        <taxon>Campylobacterales</taxon>
        <taxon>Sulfurovaceae</taxon>
        <taxon>Sulfurovum</taxon>
        <taxon>environmental samples</taxon>
    </lineage>
</organism>
<comment type="function">
    <text evidence="9">Part of the Sec protein translocase complex. Interacts with the SecYEG preprotein conducting channel. SecDF uses the proton motive force (PMF) to complete protein translocation after the ATP-dependent function of SecA.</text>
</comment>
<evidence type="ECO:0000256" key="5">
    <source>
        <dbReference type="ARBA" id="ARBA00022927"/>
    </source>
</evidence>
<feature type="transmembrane region" description="Helical" evidence="9">
    <location>
        <begin position="161"/>
        <end position="184"/>
    </location>
</feature>